<keyword evidence="7" id="KW-0804">Transcription</keyword>
<feature type="compositionally biased region" description="Polar residues" evidence="10">
    <location>
        <begin position="1369"/>
        <end position="1384"/>
    </location>
</feature>
<evidence type="ECO:0000256" key="10">
    <source>
        <dbReference type="SAM" id="MobiDB-lite"/>
    </source>
</evidence>
<evidence type="ECO:0000256" key="7">
    <source>
        <dbReference type="ARBA" id="ARBA00023163"/>
    </source>
</evidence>
<feature type="region of interest" description="Disordered" evidence="10">
    <location>
        <begin position="2462"/>
        <end position="2577"/>
    </location>
</feature>
<feature type="region of interest" description="Disordered" evidence="10">
    <location>
        <begin position="1337"/>
        <end position="1423"/>
    </location>
</feature>
<feature type="compositionally biased region" description="Polar residues" evidence="10">
    <location>
        <begin position="217"/>
        <end position="236"/>
    </location>
</feature>
<feature type="compositionally biased region" description="Low complexity" evidence="10">
    <location>
        <begin position="1254"/>
        <end position="1266"/>
    </location>
</feature>
<feature type="compositionally biased region" description="Polar residues" evidence="10">
    <location>
        <begin position="1979"/>
        <end position="1993"/>
    </location>
</feature>
<feature type="region of interest" description="Disordered" evidence="10">
    <location>
        <begin position="903"/>
        <end position="966"/>
    </location>
</feature>
<keyword evidence="5 8" id="KW-0103">Bromodomain</keyword>
<feature type="compositionally biased region" description="Basic and acidic residues" evidence="10">
    <location>
        <begin position="394"/>
        <end position="406"/>
    </location>
</feature>
<evidence type="ECO:0000259" key="14">
    <source>
        <dbReference type="PROSITE" id="PS51805"/>
    </source>
</evidence>
<evidence type="ECO:0000256" key="9">
    <source>
        <dbReference type="PROSITE-ProRule" id="PRU00509"/>
    </source>
</evidence>
<feature type="region of interest" description="Disordered" evidence="10">
    <location>
        <begin position="374"/>
        <end position="549"/>
    </location>
</feature>
<evidence type="ECO:0000259" key="13">
    <source>
        <dbReference type="PROSITE" id="PS51058"/>
    </source>
</evidence>
<feature type="compositionally biased region" description="Pro residues" evidence="10">
    <location>
        <begin position="477"/>
        <end position="487"/>
    </location>
</feature>
<dbReference type="SUPFAM" id="SSF47370">
    <property type="entry name" value="Bromodomain"/>
    <property type="match status" value="1"/>
</dbReference>
<feature type="compositionally biased region" description="Polar residues" evidence="10">
    <location>
        <begin position="1536"/>
        <end position="1555"/>
    </location>
</feature>
<feature type="region of interest" description="Disordered" evidence="10">
    <location>
        <begin position="1238"/>
        <end position="1284"/>
    </location>
</feature>
<feature type="compositionally biased region" description="Polar residues" evidence="10">
    <location>
        <begin position="2199"/>
        <end position="2208"/>
    </location>
</feature>
<evidence type="ECO:0000313" key="16">
    <source>
        <dbReference type="Proteomes" id="UP001266305"/>
    </source>
</evidence>
<keyword evidence="6" id="KW-0238">DNA-binding</keyword>
<dbReference type="SMART" id="SM00297">
    <property type="entry name" value="BROMO"/>
    <property type="match status" value="1"/>
</dbReference>
<keyword evidence="16" id="KW-1185">Reference proteome</keyword>
<reference evidence="15 16" key="1">
    <citation type="submission" date="2023-05" db="EMBL/GenBank/DDBJ databases">
        <title>B98-5 Cell Line De Novo Hybrid Assembly: An Optical Mapping Approach.</title>
        <authorList>
            <person name="Kananen K."/>
            <person name="Auerbach J.A."/>
            <person name="Kautto E."/>
            <person name="Blachly J.S."/>
        </authorList>
    </citation>
    <scope>NUCLEOTIDE SEQUENCE [LARGE SCALE GENOMIC DNA]</scope>
    <source>
        <strain evidence="15">B95-8</strain>
        <tissue evidence="15">Cell line</tissue>
    </source>
</reference>
<proteinExistence type="predicted"/>
<keyword evidence="1" id="KW-0479">Metal-binding</keyword>
<feature type="region of interest" description="Disordered" evidence="10">
    <location>
        <begin position="211"/>
        <end position="241"/>
    </location>
</feature>
<comment type="caution">
    <text evidence="15">The sequence shown here is derived from an EMBL/GenBank/DDBJ whole genome shotgun (WGS) entry which is preliminary data.</text>
</comment>
<accession>A0ABQ9UR38</accession>
<feature type="compositionally biased region" description="Pro residues" evidence="10">
    <location>
        <begin position="923"/>
        <end position="944"/>
    </location>
</feature>
<dbReference type="PROSITE" id="PS50014">
    <property type="entry name" value="BROMODOMAIN_2"/>
    <property type="match status" value="1"/>
</dbReference>
<feature type="compositionally biased region" description="Polar residues" evidence="10">
    <location>
        <begin position="449"/>
        <end position="466"/>
    </location>
</feature>
<evidence type="ECO:0000256" key="3">
    <source>
        <dbReference type="ARBA" id="ARBA00022833"/>
    </source>
</evidence>
<feature type="compositionally biased region" description="Polar residues" evidence="10">
    <location>
        <begin position="2161"/>
        <end position="2179"/>
    </location>
</feature>
<evidence type="ECO:0000256" key="5">
    <source>
        <dbReference type="ARBA" id="ARBA00023117"/>
    </source>
</evidence>
<evidence type="ECO:0000256" key="4">
    <source>
        <dbReference type="ARBA" id="ARBA00023015"/>
    </source>
</evidence>
<dbReference type="PANTHER" id="PTHR45838:SF2">
    <property type="entry name" value="HISTONE-LYSINE N-METHYLTRANSFERASE 2A"/>
    <property type="match status" value="1"/>
</dbReference>
<feature type="compositionally biased region" description="Basic and acidic residues" evidence="10">
    <location>
        <begin position="422"/>
        <end position="448"/>
    </location>
</feature>
<feature type="region of interest" description="Disordered" evidence="10">
    <location>
        <begin position="1112"/>
        <end position="1133"/>
    </location>
</feature>
<feature type="compositionally biased region" description="Basic and acidic residues" evidence="10">
    <location>
        <begin position="279"/>
        <end position="288"/>
    </location>
</feature>
<feature type="compositionally biased region" description="Polar residues" evidence="10">
    <location>
        <begin position="1689"/>
        <end position="1705"/>
    </location>
</feature>
<dbReference type="PROSITE" id="PS51805">
    <property type="entry name" value="EPHD"/>
    <property type="match status" value="1"/>
</dbReference>
<keyword evidence="3" id="KW-0862">Zinc</keyword>
<feature type="compositionally biased region" description="Basic and acidic residues" evidence="10">
    <location>
        <begin position="20"/>
        <end position="64"/>
    </location>
</feature>
<feature type="domain" description="PHD-type" evidence="12">
    <location>
        <begin position="660"/>
        <end position="724"/>
    </location>
</feature>
<feature type="compositionally biased region" description="Polar residues" evidence="10">
    <location>
        <begin position="1926"/>
        <end position="1935"/>
    </location>
</feature>
<feature type="domain" description="CXXC-type" evidence="13">
    <location>
        <begin position="321"/>
        <end position="369"/>
    </location>
</feature>
<keyword evidence="4" id="KW-0805">Transcription regulation</keyword>
<gene>
    <name evidence="15" type="primary">KMT2A</name>
    <name evidence="15" type="ORF">P7K49_020904</name>
</gene>
<dbReference type="Pfam" id="PF02008">
    <property type="entry name" value="zf-CXXC"/>
    <property type="match status" value="1"/>
</dbReference>
<feature type="region of interest" description="Disordered" evidence="10">
    <location>
        <begin position="2426"/>
        <end position="2447"/>
    </location>
</feature>
<dbReference type="InterPro" id="IPR034732">
    <property type="entry name" value="EPHD"/>
</dbReference>
<feature type="region of interest" description="Disordered" evidence="10">
    <location>
        <begin position="1"/>
        <end position="123"/>
    </location>
</feature>
<dbReference type="InterPro" id="IPR019787">
    <property type="entry name" value="Znf_PHD-finger"/>
</dbReference>
<feature type="compositionally biased region" description="Polar residues" evidence="10">
    <location>
        <begin position="1273"/>
        <end position="1282"/>
    </location>
</feature>
<dbReference type="InterPro" id="IPR002857">
    <property type="entry name" value="Znf_CXXC"/>
</dbReference>
<evidence type="ECO:0000313" key="15">
    <source>
        <dbReference type="EMBL" id="KAK2099556.1"/>
    </source>
</evidence>
<feature type="compositionally biased region" description="Acidic residues" evidence="10">
    <location>
        <begin position="1630"/>
        <end position="1639"/>
    </location>
</feature>
<dbReference type="SMART" id="SM00249">
    <property type="entry name" value="PHD"/>
    <property type="match status" value="2"/>
</dbReference>
<dbReference type="CDD" id="cd15592">
    <property type="entry name" value="PHD3_KMT2A"/>
    <property type="match status" value="1"/>
</dbReference>
<evidence type="ECO:0000256" key="6">
    <source>
        <dbReference type="ARBA" id="ARBA00023125"/>
    </source>
</evidence>
<evidence type="ECO:0000256" key="1">
    <source>
        <dbReference type="ARBA" id="ARBA00022723"/>
    </source>
</evidence>
<protein>
    <submittedName>
        <fullName evidence="15">Histone-lysine N-methyltransferase 2A</fullName>
    </submittedName>
</protein>
<dbReference type="InterPro" id="IPR013083">
    <property type="entry name" value="Znf_RING/FYVE/PHD"/>
</dbReference>
<feature type="compositionally biased region" description="Polar residues" evidence="10">
    <location>
        <begin position="2561"/>
        <end position="2571"/>
    </location>
</feature>
<dbReference type="InterPro" id="IPR036427">
    <property type="entry name" value="Bromodomain-like_sf"/>
</dbReference>
<name>A0ABQ9UR38_SAGOE</name>
<feature type="domain" description="PHD-type" evidence="14">
    <location>
        <begin position="967"/>
        <end position="1029"/>
    </location>
</feature>
<feature type="compositionally biased region" description="Low complexity" evidence="10">
    <location>
        <begin position="2470"/>
        <end position="2491"/>
    </location>
</feature>
<dbReference type="CDD" id="cd05493">
    <property type="entry name" value="Bromo_ALL-1"/>
    <property type="match status" value="1"/>
</dbReference>
<feature type="compositionally biased region" description="Basic residues" evidence="10">
    <location>
        <begin position="2181"/>
        <end position="2196"/>
    </location>
</feature>
<dbReference type="EMBL" id="JASSZA010000010">
    <property type="protein sequence ID" value="KAK2099556.1"/>
    <property type="molecule type" value="Genomic_DNA"/>
</dbReference>
<feature type="compositionally biased region" description="Basic and acidic residues" evidence="10">
    <location>
        <begin position="1395"/>
        <end position="1405"/>
    </location>
</feature>
<dbReference type="PROSITE" id="PS51058">
    <property type="entry name" value="ZF_CXXC"/>
    <property type="match status" value="1"/>
</dbReference>
<dbReference type="PANTHER" id="PTHR45838">
    <property type="entry name" value="HISTONE-LYSINE-N-METHYLTRANSFERASE 2 KMT2 FAMILY MEMBER"/>
    <property type="match status" value="1"/>
</dbReference>
<dbReference type="PROSITE" id="PS50016">
    <property type="entry name" value="ZF_PHD_2"/>
    <property type="match status" value="2"/>
</dbReference>
<dbReference type="Pfam" id="PF00628">
    <property type="entry name" value="PHD"/>
    <property type="match status" value="1"/>
</dbReference>
<dbReference type="InterPro" id="IPR001965">
    <property type="entry name" value="Znf_PHD"/>
</dbReference>
<keyword evidence="2 9" id="KW-0863">Zinc-finger</keyword>
<dbReference type="InterPro" id="IPR001487">
    <property type="entry name" value="Bromodomain"/>
</dbReference>
<dbReference type="InterPro" id="IPR016569">
    <property type="entry name" value="MeTrfase_trithorax"/>
</dbReference>
<feature type="region of interest" description="Disordered" evidence="10">
    <location>
        <begin position="1924"/>
        <end position="2027"/>
    </location>
</feature>
<feature type="compositionally biased region" description="Basic and acidic residues" evidence="10">
    <location>
        <begin position="1707"/>
        <end position="1745"/>
    </location>
</feature>
<feature type="compositionally biased region" description="Polar residues" evidence="10">
    <location>
        <begin position="1495"/>
        <end position="1526"/>
    </location>
</feature>
<evidence type="ECO:0000256" key="8">
    <source>
        <dbReference type="PROSITE-ProRule" id="PRU00035"/>
    </source>
</evidence>
<feature type="region of interest" description="Disordered" evidence="10">
    <location>
        <begin position="279"/>
        <end position="337"/>
    </location>
</feature>
<dbReference type="Gene3D" id="1.20.920.10">
    <property type="entry name" value="Bromodomain-like"/>
    <property type="match status" value="1"/>
</dbReference>
<feature type="domain" description="PHD-type" evidence="12">
    <location>
        <begin position="577"/>
        <end position="627"/>
    </location>
</feature>
<feature type="compositionally biased region" description="Polar residues" evidence="10">
    <location>
        <begin position="2438"/>
        <end position="2447"/>
    </location>
</feature>
<feature type="compositionally biased region" description="Polar residues" evidence="10">
    <location>
        <begin position="1238"/>
        <end position="1253"/>
    </location>
</feature>
<feature type="region of interest" description="Disordered" evidence="10">
    <location>
        <begin position="1676"/>
        <end position="1746"/>
    </location>
</feature>
<feature type="region of interest" description="Disordered" evidence="10">
    <location>
        <begin position="2129"/>
        <end position="2208"/>
    </location>
</feature>
<feature type="compositionally biased region" description="Low complexity" evidence="10">
    <location>
        <begin position="2134"/>
        <end position="2145"/>
    </location>
</feature>
<organism evidence="15 16">
    <name type="scientific">Saguinus oedipus</name>
    <name type="common">Cotton-top tamarin</name>
    <name type="synonym">Oedipomidas oedipus</name>
    <dbReference type="NCBI Taxonomy" id="9490"/>
    <lineage>
        <taxon>Eukaryota</taxon>
        <taxon>Metazoa</taxon>
        <taxon>Chordata</taxon>
        <taxon>Craniata</taxon>
        <taxon>Vertebrata</taxon>
        <taxon>Euteleostomi</taxon>
        <taxon>Mammalia</taxon>
        <taxon>Eutheria</taxon>
        <taxon>Euarchontoglires</taxon>
        <taxon>Primates</taxon>
        <taxon>Haplorrhini</taxon>
        <taxon>Platyrrhini</taxon>
        <taxon>Cebidae</taxon>
        <taxon>Callitrichinae</taxon>
        <taxon>Saguinus</taxon>
    </lineage>
</organism>
<sequence>MHKRSPLLRAPRFTPSSQTERGRNKDKAPEELSKDRDADKSVEKDKSRERDREREKENKRESRKEKRKKGSEIQSSSALYPVGRVSKEKVVGEDVATSSSAKKASGRKKSSSHDSGTDITSVTLGDTTAVKTKILIKKGRGNLEKNNLDLGPTAPSLEKEKTLCLSTPSSSTVKHSTSSIGSMLAQADKLPMTDKRVASLLKKAKAQLCKIEKSKSLKQTDQPKAQGQESDSSETSVRGPRIKHVCRRAAVALGRKRAVFPDDMPTLSALPWEEREKILSSMGNDDKSSIAGSEDAEPLAPPIKPIKPVTRNKAPQEPPVKKGRRSRRCGQCPGCQVPEDCGICTNCLDKPKFGGRNIKKQCCKMRKCQNLQWMPSKAYLQKQAKAVKKKEKKSKTSEKKESKESNVVKNVVDTSQKPTPSAREDPAPKKSSSEPALRKPVEEKREEGNVSTPGPESKQVTTPASRKSSKQVSQPAPVIPPQPPSTGPPRKEVPKTTPSEPKKKQPPPPESGPEQSKQKKVAPRPSIPVKQKPKEKEKPPPVNKQENAGTLNILSTLSNGNSSKQKIPTDGVHRIRVDFKEDCEAENQLLECNKCRNSYHPECLGPNYPTKPTKKKKVWICTKCVRCKSCGSTTPGKGWDAQWSHDFSLCHDCAKLFAKGNFCPLCDKCYDDDDYESKMMQCGKCDRWVHSKCENLSGTEDEMYEILSNLPESVAYTCVNCTERHPAEWRLALEKELQISLKQVLTALLNSRTTSHLLRYRQAAKPPDLNPETEESIPSRSSPEGPDPPVLTEVSKQDDQQPLDLEGVKRKMEQGNYTSVLEFSDDIVKIIQAAINSDGGQPEVKKANSMVKSFFIRQMERVFPWFSVKKSRFWEPNKVSSNSGMLPNAVLPPSLDHNYAQWQEREENSHTEQPPLMKKIIPAPKPKGPGEPDSPTPLHPPTPPILSTDRSREDSPELNPPPGIEDNRQCALCLTYGDDSANDAGRLLYIGQNEWTHVNCALWSAEVFEDDDGSLKNVHMAVIRGKQLVVPENGFEVFRRVFVDFEGISLRRKFLNGLEPENIHMMIECSKESQNTAVIISPPSPDRPPHSQASGSCYYHVISKVPRIRTPSYSPAQRSPGCRPLPSAGSPTPTTHEIVTVGDPLLSSGLRSIGSRRHSTSSLSPQRSKLRIMSPMRTGNTYSRNSVSSVSTVGTATDLESSAKAVDHVLGPLNSSTSLGQNTSTSSNLQRTVVTVGNKNSHLDGSSSLEMKQSSASDLATKSSSLKGEKTKALSSKSSEGSAHNVAYSGIPKLAPQVHNTASRELNVSKIGSFAEPSSVSFSSKEALSFPQLHLRGQRNDRDQHADSTQSANPSPDEDTEVKTVKLSGMSNRSSIINEHMGSSSRDRRQKGKKSCKETFKEKHSSKSFLEPGQVTTGEEGNLKPEFIDEVLTPEYMGQRPCNNVSSDKIGDKAISMPGVSKVPPMQVEGSAKELQAPRKRTVKVTLTPLKMENESQSKNALKESSPSSPLQIESTSPTEPISASENPGDGPVAQPSPNNTSCQDSQSNNYQNLPVQDRNLMLPDGPKPQEDGSFKRRYPRRSARARSNMFFGLTPLYGVRSYGEEDIPFYSSSTGKKRGKRSAEGQVDGADDLSTSDEDDLYYYNITRTVISSSGEERLASHNLFREEEQCDLPKISQLDGVDDGTESDTSVTATTRKSSQIPKRNSKENGTENLKIDRPEDAGEKEHVIKSSVGHKNEPKMDNCHSVSRVKTQGQDSLEAQLSSLESSRRVHTSTPSDKNLLDTYNTELLKSDSDNNNSDDCGNILPSDIMDFVLKNTPSMQALGESPESSSSELLNLGEGLGLDSNREKDMGLFEVFSQQLPTTEPVDSSVSSSISAEEQFELPLELPSDLSVLTTRSPTVPSQNPSRLAVISDSGEKRVTITEKSVASSESDPALLSPGVDPTPEGHMTPDHFIQGHMDADHISSPPCGSVEQGHGNNQDLTRSSSTPGLQVPVSPTVPLQNQKYVPNSTDSPGPSQISNAAVQTTPPHLKPATEKLIVVNQNMQPLYVLQTLPNGVTQKIQLTSSVSSTPSVMETNTSVLGPMGSGLTLTTGLNPSLPTSQSLFPSASKGLLPMSHHQHLHSFPAATQSSFPPNISNPPSGLLIGVQPPPDPQLLVSESSQRTDLSTTVATPSSGLKKRPISRLQTRKNKKLAPSSTPSNIAPSDVVSNMTLINFTPSQLSNPNLLDLGSLNTSSHRTVPNIIKRSKSSIMYFEQAPLLPQSVGGTAATAAGTSTVSQDTSHLTSGSVSGLASSSSVLNVVSMQTTTTPTSSASVPGHVTLTNPRLLGTPDIGSISNLLIKASQQSLGIQDQPVALPPSSGMFPQLGTSQTPSTAAMTAASSICVLPSTQTTGITAASPSGEADEHYQLQHVNQLLASKTGIHSSQHDLDSASGPQVSNFTQTADTHNSVGLEQNKALSSAVQASSNSPGGSPSSPSSGQRSASPSVPGPTKPKPKIKRIQPPLDKGNGKKHKVSHLRTSSDAHIPDQEATSLTSGTGYKCLCSRTPGAEAEEQDTASVEQSSQKECGQPAG</sequence>
<evidence type="ECO:0000259" key="11">
    <source>
        <dbReference type="PROSITE" id="PS50014"/>
    </source>
</evidence>
<dbReference type="Proteomes" id="UP001266305">
    <property type="component" value="Unassembled WGS sequence"/>
</dbReference>
<dbReference type="Gene3D" id="3.30.40.10">
    <property type="entry name" value="Zinc/RING finger domain, C3HC4 (zinc finger)"/>
    <property type="match status" value="3"/>
</dbReference>
<dbReference type="InterPro" id="IPR011011">
    <property type="entry name" value="Znf_FYVE_PHD"/>
</dbReference>
<feature type="compositionally biased region" description="Polar residues" evidence="10">
    <location>
        <begin position="2002"/>
        <end position="2027"/>
    </location>
</feature>
<feature type="region of interest" description="Disordered" evidence="10">
    <location>
        <begin position="1447"/>
        <end position="1581"/>
    </location>
</feature>
<evidence type="ECO:0000256" key="2">
    <source>
        <dbReference type="ARBA" id="ARBA00022771"/>
    </source>
</evidence>
<evidence type="ECO:0000259" key="12">
    <source>
        <dbReference type="PROSITE" id="PS50016"/>
    </source>
</evidence>
<dbReference type="InterPro" id="IPR044133">
    <property type="entry name" value="KMT2A_PHD3"/>
</dbReference>
<dbReference type="PIRSF" id="PIRSF010354">
    <property type="entry name" value="Methyltransferase_trithorax"/>
    <property type="match status" value="1"/>
</dbReference>
<feature type="domain" description="Bromo" evidence="11">
    <location>
        <begin position="800"/>
        <end position="845"/>
    </location>
</feature>
<feature type="region of interest" description="Disordered" evidence="10">
    <location>
        <begin position="1609"/>
        <end position="1639"/>
    </location>
</feature>
<feature type="region of interest" description="Disordered" evidence="10">
    <location>
        <begin position="760"/>
        <end position="810"/>
    </location>
</feature>
<dbReference type="SUPFAM" id="SSF57903">
    <property type="entry name" value="FYVE/PHD zinc finger"/>
    <property type="match status" value="2"/>
</dbReference>